<feature type="transmembrane region" description="Helical" evidence="8">
    <location>
        <begin position="388"/>
        <end position="406"/>
    </location>
</feature>
<evidence type="ECO:0000256" key="7">
    <source>
        <dbReference type="ARBA" id="ARBA00023136"/>
    </source>
</evidence>
<proteinExistence type="predicted"/>
<feature type="transmembrane region" description="Helical" evidence="8">
    <location>
        <begin position="116"/>
        <end position="133"/>
    </location>
</feature>
<keyword evidence="4 10" id="KW-0808">Transferase</keyword>
<evidence type="ECO:0000313" key="11">
    <source>
        <dbReference type="Proteomes" id="UP001165367"/>
    </source>
</evidence>
<gene>
    <name evidence="10" type="ORF">LZZ85_17150</name>
</gene>
<keyword evidence="3 10" id="KW-0328">Glycosyltransferase</keyword>
<evidence type="ECO:0000259" key="9">
    <source>
        <dbReference type="Pfam" id="PF13231"/>
    </source>
</evidence>
<dbReference type="EC" id="2.4.-.-" evidence="10"/>
<keyword evidence="6 8" id="KW-1133">Transmembrane helix</keyword>
<dbReference type="InterPro" id="IPR050297">
    <property type="entry name" value="LipidA_mod_glycosyltrf_83"/>
</dbReference>
<evidence type="ECO:0000313" key="10">
    <source>
        <dbReference type="EMBL" id="MCG2616027.1"/>
    </source>
</evidence>
<accession>A0ABS9KUK1</accession>
<dbReference type="Proteomes" id="UP001165367">
    <property type="component" value="Unassembled WGS sequence"/>
</dbReference>
<feature type="transmembrane region" description="Helical" evidence="8">
    <location>
        <begin position="12"/>
        <end position="34"/>
    </location>
</feature>
<dbReference type="PANTHER" id="PTHR33908:SF3">
    <property type="entry name" value="UNDECAPRENYL PHOSPHATE-ALPHA-4-AMINO-4-DEOXY-L-ARABINOSE ARABINOSYL TRANSFERASE"/>
    <property type="match status" value="1"/>
</dbReference>
<sequence length="561" mass="64318">MPIFPASQRPWLIFLLILAIAVNFSGLFVTLLGADGPLYASISRTMVEKGNYIELYSHGTDWLDKPHFPFWVTALSFEIFGFTTWAYKLPAIMFLLIGVFYTFLLAKKLYDEKTAYWAAIILLTAQHIILSNTDVRAEPYLTGLIIGSIYHFYRAYTEKNHLQLVLGALLAGCSVMTKGPFALIPIAGAIAGELILKKSWKQLFHPRWLVAGILILLFITPELYCLWYQFDLHPEKVVFGRTGVSGLQFFFWDSQFGRFFNTGPIKGKGDPSFFLHTLIWAFLPWSLLLYIAIAKVWIKNWKRPRLYVEWITFSGAFLTLLIFSLSKFQLPHYSNIIFPLLAIFLSGYLQQLRMPREWNFVRITQTAVIVLLVAAPLLLHYFFRPTTLSWPIWIVLFLLLCLLILLPKIGPFSGKPMLFYRTAIAAVMVNIYLNSVAYPSIMHYQAGSEAAFYSNAHFPKMPVVQLRKDYSYALTFYLDSPVMTIDSLEQLATVPYDSYLLYASEIEADSISEVRDIPVSKEFDYFPVSKLNGKFINHETRDSALGQFSLVLMKEQDHLGE</sequence>
<dbReference type="Pfam" id="PF13231">
    <property type="entry name" value="PMT_2"/>
    <property type="match status" value="1"/>
</dbReference>
<name>A0ABS9KUK1_9BACT</name>
<dbReference type="InterPro" id="IPR038731">
    <property type="entry name" value="RgtA/B/C-like"/>
</dbReference>
<feature type="transmembrane region" description="Helical" evidence="8">
    <location>
        <begin position="306"/>
        <end position="326"/>
    </location>
</feature>
<feature type="transmembrane region" description="Helical" evidence="8">
    <location>
        <begin position="361"/>
        <end position="382"/>
    </location>
</feature>
<dbReference type="EMBL" id="JAKLTR010000011">
    <property type="protein sequence ID" value="MCG2616027.1"/>
    <property type="molecule type" value="Genomic_DNA"/>
</dbReference>
<evidence type="ECO:0000256" key="5">
    <source>
        <dbReference type="ARBA" id="ARBA00022692"/>
    </source>
</evidence>
<feature type="transmembrane region" description="Helical" evidence="8">
    <location>
        <begin position="418"/>
        <end position="438"/>
    </location>
</feature>
<feature type="transmembrane region" description="Helical" evidence="8">
    <location>
        <begin position="168"/>
        <end position="196"/>
    </location>
</feature>
<feature type="transmembrane region" description="Helical" evidence="8">
    <location>
        <begin position="273"/>
        <end position="294"/>
    </location>
</feature>
<feature type="transmembrane region" description="Helical" evidence="8">
    <location>
        <begin position="332"/>
        <end position="349"/>
    </location>
</feature>
<comment type="caution">
    <text evidence="10">The sequence shown here is derived from an EMBL/GenBank/DDBJ whole genome shotgun (WGS) entry which is preliminary data.</text>
</comment>
<organism evidence="10 11">
    <name type="scientific">Terrimonas ginsenosidimutans</name>
    <dbReference type="NCBI Taxonomy" id="2908004"/>
    <lineage>
        <taxon>Bacteria</taxon>
        <taxon>Pseudomonadati</taxon>
        <taxon>Bacteroidota</taxon>
        <taxon>Chitinophagia</taxon>
        <taxon>Chitinophagales</taxon>
        <taxon>Chitinophagaceae</taxon>
        <taxon>Terrimonas</taxon>
    </lineage>
</organism>
<comment type="subcellular location">
    <subcellularLocation>
        <location evidence="1">Cell membrane</location>
        <topology evidence="1">Multi-pass membrane protein</topology>
    </subcellularLocation>
</comment>
<dbReference type="PANTHER" id="PTHR33908">
    <property type="entry name" value="MANNOSYLTRANSFERASE YKCB-RELATED"/>
    <property type="match status" value="1"/>
</dbReference>
<evidence type="ECO:0000256" key="6">
    <source>
        <dbReference type="ARBA" id="ARBA00022989"/>
    </source>
</evidence>
<evidence type="ECO:0000256" key="1">
    <source>
        <dbReference type="ARBA" id="ARBA00004651"/>
    </source>
</evidence>
<reference evidence="10" key="1">
    <citation type="submission" date="2022-01" db="EMBL/GenBank/DDBJ databases">
        <authorList>
            <person name="Jo J.-H."/>
            <person name="Im W.-T."/>
        </authorList>
    </citation>
    <scope>NUCLEOTIDE SEQUENCE</scope>
    <source>
        <strain evidence="10">NA20</strain>
    </source>
</reference>
<feature type="transmembrane region" description="Helical" evidence="8">
    <location>
        <begin position="208"/>
        <end position="230"/>
    </location>
</feature>
<keyword evidence="11" id="KW-1185">Reference proteome</keyword>
<feature type="domain" description="Glycosyltransferase RgtA/B/C/D-like" evidence="9">
    <location>
        <begin position="64"/>
        <end position="223"/>
    </location>
</feature>
<dbReference type="RefSeq" id="WP_237874565.1">
    <property type="nucleotide sequence ID" value="NZ_JAKLTR010000011.1"/>
</dbReference>
<protein>
    <submittedName>
        <fullName evidence="10">Glycosyltransferase family 39 protein</fullName>
        <ecNumber evidence="10">2.4.-.-</ecNumber>
    </submittedName>
</protein>
<evidence type="ECO:0000256" key="4">
    <source>
        <dbReference type="ARBA" id="ARBA00022679"/>
    </source>
</evidence>
<keyword evidence="5 8" id="KW-0812">Transmembrane</keyword>
<evidence type="ECO:0000256" key="3">
    <source>
        <dbReference type="ARBA" id="ARBA00022676"/>
    </source>
</evidence>
<evidence type="ECO:0000256" key="8">
    <source>
        <dbReference type="SAM" id="Phobius"/>
    </source>
</evidence>
<keyword evidence="7 8" id="KW-0472">Membrane</keyword>
<dbReference type="GO" id="GO:0016757">
    <property type="term" value="F:glycosyltransferase activity"/>
    <property type="evidence" value="ECO:0007669"/>
    <property type="project" value="UniProtKB-KW"/>
</dbReference>
<keyword evidence="2" id="KW-1003">Cell membrane</keyword>
<evidence type="ECO:0000256" key="2">
    <source>
        <dbReference type="ARBA" id="ARBA00022475"/>
    </source>
</evidence>